<feature type="region of interest" description="Disordered" evidence="1">
    <location>
        <begin position="44"/>
        <end position="101"/>
    </location>
</feature>
<organism evidence="3 4">
    <name type="scientific">Cryobacterium sinapicolor</name>
    <dbReference type="NCBI Taxonomy" id="1259236"/>
    <lineage>
        <taxon>Bacteria</taxon>
        <taxon>Bacillati</taxon>
        <taxon>Actinomycetota</taxon>
        <taxon>Actinomycetes</taxon>
        <taxon>Micrococcales</taxon>
        <taxon>Microbacteriaceae</taxon>
        <taxon>Cryobacterium</taxon>
    </lineage>
</organism>
<evidence type="ECO:0000256" key="2">
    <source>
        <dbReference type="SAM" id="Phobius"/>
    </source>
</evidence>
<keyword evidence="2" id="KW-1133">Transmembrane helix</keyword>
<gene>
    <name evidence="3" type="ORF">E3T28_12060</name>
</gene>
<dbReference type="RefSeq" id="WP_134431490.1">
    <property type="nucleotide sequence ID" value="NZ_SOGQ01000061.1"/>
</dbReference>
<comment type="caution">
    <text evidence="3">The sequence shown here is derived from an EMBL/GenBank/DDBJ whole genome shotgun (WGS) entry which is preliminary data.</text>
</comment>
<evidence type="ECO:0008006" key="5">
    <source>
        <dbReference type="Google" id="ProtNLM"/>
    </source>
</evidence>
<name>A0ABY2IZQ9_9MICO</name>
<evidence type="ECO:0000256" key="1">
    <source>
        <dbReference type="SAM" id="MobiDB-lite"/>
    </source>
</evidence>
<keyword evidence="2" id="KW-0812">Transmembrane</keyword>
<dbReference type="Proteomes" id="UP000297853">
    <property type="component" value="Unassembled WGS sequence"/>
</dbReference>
<reference evidence="3 4" key="1">
    <citation type="submission" date="2019-03" db="EMBL/GenBank/DDBJ databases">
        <title>Genomics of glacier-inhabiting Cryobacterium strains.</title>
        <authorList>
            <person name="Liu Q."/>
            <person name="Xin Y.-H."/>
        </authorList>
    </citation>
    <scope>NUCLEOTIDE SEQUENCE [LARGE SCALE GENOMIC DNA]</scope>
    <source>
        <strain evidence="3 4">TMT1-23-1</strain>
    </source>
</reference>
<evidence type="ECO:0000313" key="4">
    <source>
        <dbReference type="Proteomes" id="UP000297853"/>
    </source>
</evidence>
<dbReference type="EMBL" id="SOGQ01000061">
    <property type="protein sequence ID" value="TFC96572.1"/>
    <property type="molecule type" value="Genomic_DNA"/>
</dbReference>
<feature type="compositionally biased region" description="Low complexity" evidence="1">
    <location>
        <begin position="65"/>
        <end position="101"/>
    </location>
</feature>
<keyword evidence="4" id="KW-1185">Reference proteome</keyword>
<evidence type="ECO:0000313" key="3">
    <source>
        <dbReference type="EMBL" id="TFC96572.1"/>
    </source>
</evidence>
<keyword evidence="2" id="KW-0472">Membrane</keyword>
<feature type="transmembrane region" description="Helical" evidence="2">
    <location>
        <begin position="233"/>
        <end position="252"/>
    </location>
</feature>
<protein>
    <recommendedName>
        <fullName evidence="5">DUF916 domain-containing protein</fullName>
    </recommendedName>
</protein>
<sequence>MLTSPAVRRLPIVALIALLAMTGMVGVALGAAAPSAVARSATAPSATSATDDPRGVDLSVTVLGPTGSSSPAAPAGPGATPRATAPQPAKPASVRGVTQTTAAGSAAGTHALGIDPTAVGGVLYVSGVTALPKPDFGPGGGDIVLAFTLKNVTTTPVTSSLKFWITNAVGMQLAAVDAVEVADLSPGETRTVTATLPDVGQWTLFTGHVTLTPPTEVLGTALGPVSRESLVVIPPYFLLLVFTAAGALTLGLRKLPVVRRARNPAIGEGMAS</sequence>
<accession>A0ABY2IZQ9</accession>
<proteinExistence type="predicted"/>